<dbReference type="InterPro" id="IPR011856">
    <property type="entry name" value="tRNA_endonuc-like_dom_sf"/>
</dbReference>
<evidence type="ECO:0000313" key="4">
    <source>
        <dbReference type="Proteomes" id="UP001596364"/>
    </source>
</evidence>
<keyword evidence="4" id="KW-1185">Reference proteome</keyword>
<dbReference type="HAMAP" id="MF_00048">
    <property type="entry name" value="UPF0102"/>
    <property type="match status" value="1"/>
</dbReference>
<dbReference type="NCBIfam" id="TIGR00252">
    <property type="entry name" value="YraN family protein"/>
    <property type="match status" value="1"/>
</dbReference>
<accession>A0ABW1XJS2</accession>
<evidence type="ECO:0000313" key="3">
    <source>
        <dbReference type="EMBL" id="MFC6438889.1"/>
    </source>
</evidence>
<evidence type="ECO:0000256" key="2">
    <source>
        <dbReference type="HAMAP-Rule" id="MF_00048"/>
    </source>
</evidence>
<comment type="caution">
    <text evidence="3">The sequence shown here is derived from an EMBL/GenBank/DDBJ whole genome shotgun (WGS) entry which is preliminary data.</text>
</comment>
<sequence>MPWNSPRWSRLIGQNHEKRACQFLQQQGLALVQANYQCRQGEIDLIMRQQDMLVFIEVKYRQSASHGAAAEYFHTSKRQKFERAIAHYLHQQGINPSSQAMRIDVVAMTDDNIDWLQGV</sequence>
<gene>
    <name evidence="3" type="ORF">ACFP85_01810</name>
</gene>
<dbReference type="NCBIfam" id="NF009150">
    <property type="entry name" value="PRK12497.1-3"/>
    <property type="match status" value="1"/>
</dbReference>
<dbReference type="Pfam" id="PF02021">
    <property type="entry name" value="UPF0102"/>
    <property type="match status" value="1"/>
</dbReference>
<organism evidence="3 4">
    <name type="scientific">Pseudobowmanella zhangzhouensis</name>
    <dbReference type="NCBI Taxonomy" id="1537679"/>
    <lineage>
        <taxon>Bacteria</taxon>
        <taxon>Pseudomonadati</taxon>
        <taxon>Pseudomonadota</taxon>
        <taxon>Gammaproteobacteria</taxon>
        <taxon>Alteromonadales</taxon>
        <taxon>Alteromonadaceae</taxon>
    </lineage>
</organism>
<comment type="similarity">
    <text evidence="1 2">Belongs to the UPF0102 family.</text>
</comment>
<dbReference type="RefSeq" id="WP_131258993.1">
    <property type="nucleotide sequence ID" value="NZ_JBHSUS010000001.1"/>
</dbReference>
<dbReference type="InterPro" id="IPR011335">
    <property type="entry name" value="Restrct_endonuc-II-like"/>
</dbReference>
<dbReference type="SUPFAM" id="SSF52980">
    <property type="entry name" value="Restriction endonuclease-like"/>
    <property type="match status" value="1"/>
</dbReference>
<name>A0ABW1XJS2_9ALTE</name>
<dbReference type="PANTHER" id="PTHR34039:SF1">
    <property type="entry name" value="UPF0102 PROTEIN YRAN"/>
    <property type="match status" value="1"/>
</dbReference>
<dbReference type="Gene3D" id="3.40.1350.10">
    <property type="match status" value="1"/>
</dbReference>
<proteinExistence type="inferred from homology"/>
<evidence type="ECO:0000256" key="1">
    <source>
        <dbReference type="ARBA" id="ARBA00006738"/>
    </source>
</evidence>
<dbReference type="InterPro" id="IPR003509">
    <property type="entry name" value="UPF0102_YraN-like"/>
</dbReference>
<reference evidence="4" key="1">
    <citation type="journal article" date="2019" name="Int. J. Syst. Evol. Microbiol.">
        <title>The Global Catalogue of Microorganisms (GCM) 10K type strain sequencing project: providing services to taxonomists for standard genome sequencing and annotation.</title>
        <authorList>
            <consortium name="The Broad Institute Genomics Platform"/>
            <consortium name="The Broad Institute Genome Sequencing Center for Infectious Disease"/>
            <person name="Wu L."/>
            <person name="Ma J."/>
        </authorList>
    </citation>
    <scope>NUCLEOTIDE SEQUENCE [LARGE SCALE GENOMIC DNA]</scope>
    <source>
        <strain evidence="4">CGMCC 1.16031</strain>
    </source>
</reference>
<dbReference type="Proteomes" id="UP001596364">
    <property type="component" value="Unassembled WGS sequence"/>
</dbReference>
<dbReference type="PANTHER" id="PTHR34039">
    <property type="entry name" value="UPF0102 PROTEIN YRAN"/>
    <property type="match status" value="1"/>
</dbReference>
<protein>
    <recommendedName>
        <fullName evidence="2">UPF0102 protein ACFP85_01810</fullName>
    </recommendedName>
</protein>
<dbReference type="EMBL" id="JBHSUS010000001">
    <property type="protein sequence ID" value="MFC6438889.1"/>
    <property type="molecule type" value="Genomic_DNA"/>
</dbReference>